<comment type="caution">
    <text evidence="2">The sequence shown here is derived from an EMBL/GenBank/DDBJ whole genome shotgun (WGS) entry which is preliminary data.</text>
</comment>
<proteinExistence type="predicted"/>
<sequence>MHSEYDAIAPDYAAAFADELGSRPFDRGFLSSFARSVRSSRGTTVLDAGCGPGQAARELAGAGLDVLGLDASKGMIAAASGPASWVVGDMTALPLADRSVHGVCAWYSIVHTPTADLPALFAEFRRVTVPDGWLLLAFQTAAPTRELRTAFGRDVHLDYLRHDVDEVQSLLIDSGYVLHRDAVRSAHGPETAAQAFVVARARDHLVEPPPRGC</sequence>
<dbReference type="CDD" id="cd02440">
    <property type="entry name" value="AdoMet_MTases"/>
    <property type="match status" value="1"/>
</dbReference>
<accession>A0ABS2KZ66</accession>
<gene>
    <name evidence="2" type="ORF">JOE42_003950</name>
</gene>
<dbReference type="EMBL" id="JAFBBK010000001">
    <property type="protein sequence ID" value="MBM7417217.1"/>
    <property type="molecule type" value="Genomic_DNA"/>
</dbReference>
<evidence type="ECO:0000313" key="2">
    <source>
        <dbReference type="EMBL" id="MBM7417217.1"/>
    </source>
</evidence>
<evidence type="ECO:0000259" key="1">
    <source>
        <dbReference type="Pfam" id="PF13649"/>
    </source>
</evidence>
<dbReference type="Pfam" id="PF13649">
    <property type="entry name" value="Methyltransf_25"/>
    <property type="match status" value="1"/>
</dbReference>
<protein>
    <submittedName>
        <fullName evidence="2">Ubiquinone/menaquinone biosynthesis C-methylase UbiE</fullName>
    </submittedName>
</protein>
<name>A0ABS2KZ66_9NOCA</name>
<dbReference type="SUPFAM" id="SSF53335">
    <property type="entry name" value="S-adenosyl-L-methionine-dependent methyltransferases"/>
    <property type="match status" value="1"/>
</dbReference>
<evidence type="ECO:0000313" key="3">
    <source>
        <dbReference type="Proteomes" id="UP000703038"/>
    </source>
</evidence>
<dbReference type="Proteomes" id="UP000703038">
    <property type="component" value="Unassembled WGS sequence"/>
</dbReference>
<keyword evidence="2" id="KW-0830">Ubiquinone</keyword>
<dbReference type="Gene3D" id="3.40.50.150">
    <property type="entry name" value="Vaccinia Virus protein VP39"/>
    <property type="match status" value="1"/>
</dbReference>
<dbReference type="RefSeq" id="WP_204869853.1">
    <property type="nucleotide sequence ID" value="NZ_JAFBBK010000001.1"/>
</dbReference>
<reference evidence="2 3" key="1">
    <citation type="submission" date="2021-01" db="EMBL/GenBank/DDBJ databases">
        <title>Genomics of switchgrass bacterial isolates.</title>
        <authorList>
            <person name="Shade A."/>
        </authorList>
    </citation>
    <scope>NUCLEOTIDE SEQUENCE [LARGE SCALE GENOMIC DNA]</scope>
    <source>
        <strain evidence="2 3">PvP111</strain>
    </source>
</reference>
<keyword evidence="3" id="KW-1185">Reference proteome</keyword>
<dbReference type="PANTHER" id="PTHR43591:SF24">
    <property type="entry name" value="2-METHOXY-6-POLYPRENYL-1,4-BENZOQUINOL METHYLASE, MITOCHONDRIAL"/>
    <property type="match status" value="1"/>
</dbReference>
<feature type="domain" description="Methyltransferase" evidence="1">
    <location>
        <begin position="45"/>
        <end position="132"/>
    </location>
</feature>
<dbReference type="InterPro" id="IPR029063">
    <property type="entry name" value="SAM-dependent_MTases_sf"/>
</dbReference>
<dbReference type="PANTHER" id="PTHR43591">
    <property type="entry name" value="METHYLTRANSFERASE"/>
    <property type="match status" value="1"/>
</dbReference>
<dbReference type="InterPro" id="IPR041698">
    <property type="entry name" value="Methyltransf_25"/>
</dbReference>
<organism evidence="2 3">
    <name type="scientific">Rhodococcoides corynebacterioides</name>
    <dbReference type="NCBI Taxonomy" id="53972"/>
    <lineage>
        <taxon>Bacteria</taxon>
        <taxon>Bacillati</taxon>
        <taxon>Actinomycetota</taxon>
        <taxon>Actinomycetes</taxon>
        <taxon>Mycobacteriales</taxon>
        <taxon>Nocardiaceae</taxon>
        <taxon>Rhodococcoides</taxon>
    </lineage>
</organism>